<dbReference type="AlphaFoldDB" id="A0A0D7ARP8"/>
<accession>A0A0D7ARP8</accession>
<dbReference type="Proteomes" id="UP000054007">
    <property type="component" value="Unassembled WGS sequence"/>
</dbReference>
<sequence>MPILPLRFAPSKKVLSAPAGTSVDTGAPYHIEDPLSESAYVTSDYQYTVSRSFDIVPTQHLVPTRISKAVWAPRHPKYYVVIRGFRVGVFVLSSTAAEYSQGAAKPIVETTRSQIDAIQRFNKALDRGQVSIARPAFPRRYFVTIVVLAILAGIYGFYHAM</sequence>
<keyword evidence="1" id="KW-1133">Transmembrane helix</keyword>
<organism evidence="2 3">
    <name type="scientific">Cylindrobasidium torrendii FP15055 ss-10</name>
    <dbReference type="NCBI Taxonomy" id="1314674"/>
    <lineage>
        <taxon>Eukaryota</taxon>
        <taxon>Fungi</taxon>
        <taxon>Dikarya</taxon>
        <taxon>Basidiomycota</taxon>
        <taxon>Agaricomycotina</taxon>
        <taxon>Agaricomycetes</taxon>
        <taxon>Agaricomycetidae</taxon>
        <taxon>Agaricales</taxon>
        <taxon>Marasmiineae</taxon>
        <taxon>Physalacriaceae</taxon>
        <taxon>Cylindrobasidium</taxon>
    </lineage>
</organism>
<dbReference type="EMBL" id="KN881088">
    <property type="protein sequence ID" value="KIY61033.1"/>
    <property type="molecule type" value="Genomic_DNA"/>
</dbReference>
<keyword evidence="3" id="KW-1185">Reference proteome</keyword>
<proteinExistence type="predicted"/>
<protein>
    <submittedName>
        <fullName evidence="2">Uncharacterized protein</fullName>
    </submittedName>
</protein>
<name>A0A0D7ARP8_9AGAR</name>
<evidence type="ECO:0000313" key="2">
    <source>
        <dbReference type="EMBL" id="KIY61033.1"/>
    </source>
</evidence>
<keyword evidence="1" id="KW-0812">Transmembrane</keyword>
<evidence type="ECO:0000256" key="1">
    <source>
        <dbReference type="SAM" id="Phobius"/>
    </source>
</evidence>
<feature type="transmembrane region" description="Helical" evidence="1">
    <location>
        <begin position="141"/>
        <end position="158"/>
    </location>
</feature>
<reference evidence="2 3" key="1">
    <citation type="journal article" date="2015" name="Fungal Genet. Biol.">
        <title>Evolution of novel wood decay mechanisms in Agaricales revealed by the genome sequences of Fistulina hepatica and Cylindrobasidium torrendii.</title>
        <authorList>
            <person name="Floudas D."/>
            <person name="Held B.W."/>
            <person name="Riley R."/>
            <person name="Nagy L.G."/>
            <person name="Koehler G."/>
            <person name="Ransdell A.S."/>
            <person name="Younus H."/>
            <person name="Chow J."/>
            <person name="Chiniquy J."/>
            <person name="Lipzen A."/>
            <person name="Tritt A."/>
            <person name="Sun H."/>
            <person name="Haridas S."/>
            <person name="LaButti K."/>
            <person name="Ohm R.A."/>
            <person name="Kues U."/>
            <person name="Blanchette R.A."/>
            <person name="Grigoriev I.V."/>
            <person name="Minto R.E."/>
            <person name="Hibbett D.S."/>
        </authorList>
    </citation>
    <scope>NUCLEOTIDE SEQUENCE [LARGE SCALE GENOMIC DNA]</scope>
    <source>
        <strain evidence="2 3">FP15055 ss-10</strain>
    </source>
</reference>
<keyword evidence="1" id="KW-0472">Membrane</keyword>
<evidence type="ECO:0000313" key="3">
    <source>
        <dbReference type="Proteomes" id="UP000054007"/>
    </source>
</evidence>
<gene>
    <name evidence="2" type="ORF">CYLTODRAFT_427704</name>
</gene>